<dbReference type="RefSeq" id="WP_004077516.1">
    <property type="nucleotide sequence ID" value="NZ_CASCYM010000035.1"/>
</dbReference>
<dbReference type="Pfam" id="PF14213">
    <property type="entry name" value="DUF4325"/>
    <property type="match status" value="1"/>
</dbReference>
<evidence type="ECO:0000313" key="2">
    <source>
        <dbReference type="EMBL" id="NDO70024.1"/>
    </source>
</evidence>
<comment type="caution">
    <text evidence="2">The sequence shown here is derived from an EMBL/GenBank/DDBJ whole genome shotgun (WGS) entry which is preliminary data.</text>
</comment>
<name>A0A9X5C8E9_9FIRM</name>
<protein>
    <submittedName>
        <fullName evidence="2">DUF4325 domain-containing protein</fullName>
    </submittedName>
</protein>
<dbReference type="EMBL" id="VIRB01000095">
    <property type="protein sequence ID" value="NDO70024.1"/>
    <property type="molecule type" value="Genomic_DNA"/>
</dbReference>
<evidence type="ECO:0000313" key="3">
    <source>
        <dbReference type="Proteomes" id="UP000474104"/>
    </source>
</evidence>
<evidence type="ECO:0000259" key="1">
    <source>
        <dbReference type="Pfam" id="PF14213"/>
    </source>
</evidence>
<accession>A0A9X5C8E9</accession>
<dbReference type="AlphaFoldDB" id="A0A9X5C8E9"/>
<sequence length="111" mass="12851">MVIRIIEIVSDRATDMKQGDQIYKMITEQFSENNKVTIDFAGMKTVLSTFLNNAIGTLYKDYSSEYLNANLKIENLCEDDLFILKRVIKRAKDFYANEQIVTEVLNEQLAE</sequence>
<feature type="domain" description="DUF4325" evidence="1">
    <location>
        <begin position="18"/>
        <end position="80"/>
    </location>
</feature>
<dbReference type="Proteomes" id="UP000474104">
    <property type="component" value="Unassembled WGS sequence"/>
</dbReference>
<organism evidence="2 3">
    <name type="scientific">Schaedlerella arabinosiphila</name>
    <dbReference type="NCBI Taxonomy" id="2044587"/>
    <lineage>
        <taxon>Bacteria</taxon>
        <taxon>Bacillati</taxon>
        <taxon>Bacillota</taxon>
        <taxon>Clostridia</taxon>
        <taxon>Lachnospirales</taxon>
        <taxon>Lachnospiraceae</taxon>
        <taxon>Schaedlerella</taxon>
    </lineage>
</organism>
<dbReference type="InterPro" id="IPR025474">
    <property type="entry name" value="DUF4325"/>
</dbReference>
<proteinExistence type="predicted"/>
<gene>
    <name evidence="2" type="ORF">FMM80_15700</name>
</gene>
<reference evidence="2 3" key="1">
    <citation type="submission" date="2019-07" db="EMBL/GenBank/DDBJ databases">
        <title>Draft genome sequences of 15 bacterial species constituting the stable defined intestinal microbiota of the GM15 gnotobiotic mouse model.</title>
        <authorList>
            <person name="Elie C."/>
            <person name="Mathieu A."/>
            <person name="Saliou A."/>
            <person name="Darnaud M."/>
            <person name="Leulier F."/>
            <person name="Tamellini A."/>
        </authorList>
    </citation>
    <scope>NUCLEOTIDE SEQUENCE [LARGE SCALE GENOMIC DNA]</scope>
    <source>
        <strain evidence="3">ASF 502</strain>
    </source>
</reference>